<keyword evidence="8" id="KW-1185">Reference proteome</keyword>
<feature type="coiled-coil region" evidence="4">
    <location>
        <begin position="83"/>
        <end position="113"/>
    </location>
</feature>
<accession>A0ABY0HCU0</accession>
<feature type="region of interest" description="Disordered" evidence="5">
    <location>
        <begin position="203"/>
        <end position="303"/>
    </location>
</feature>
<feature type="region of interest" description="Disordered" evidence="5">
    <location>
        <begin position="126"/>
        <end position="169"/>
    </location>
</feature>
<evidence type="ECO:0000256" key="1">
    <source>
        <dbReference type="ARBA" id="ARBA00022737"/>
    </source>
</evidence>
<feature type="region of interest" description="Disordered" evidence="5">
    <location>
        <begin position="462"/>
        <end position="484"/>
    </location>
</feature>
<dbReference type="SMART" id="SM00025">
    <property type="entry name" value="Pumilio"/>
    <property type="match status" value="8"/>
</dbReference>
<comment type="function">
    <text evidence="2">RNA-binding nucleolar protein required for pre-rRNA processing. Involved in production of 18S rRNA and assembly of small ribosomal subunit.</text>
</comment>
<feature type="compositionally biased region" description="Polar residues" evidence="5">
    <location>
        <begin position="129"/>
        <end position="140"/>
    </location>
</feature>
<evidence type="ECO:0000259" key="6">
    <source>
        <dbReference type="PROSITE" id="PS50303"/>
    </source>
</evidence>
<name>A0ABY0HCU0_9PEZI</name>
<evidence type="ECO:0000256" key="5">
    <source>
        <dbReference type="SAM" id="MobiDB-lite"/>
    </source>
</evidence>
<keyword evidence="1" id="KW-0677">Repeat</keyword>
<dbReference type="Gene3D" id="1.25.10.10">
    <property type="entry name" value="Leucine-rich Repeat Variant"/>
    <property type="match status" value="1"/>
</dbReference>
<feature type="region of interest" description="Disordered" evidence="5">
    <location>
        <begin position="923"/>
        <end position="1007"/>
    </location>
</feature>
<proteinExistence type="predicted"/>
<feature type="region of interest" description="Disordered" evidence="5">
    <location>
        <begin position="325"/>
        <end position="351"/>
    </location>
</feature>
<feature type="compositionally biased region" description="Basic and acidic residues" evidence="5">
    <location>
        <begin position="219"/>
        <end position="228"/>
    </location>
</feature>
<feature type="compositionally biased region" description="Polar residues" evidence="5">
    <location>
        <begin position="988"/>
        <end position="997"/>
    </location>
</feature>
<evidence type="ECO:0000256" key="2">
    <source>
        <dbReference type="ARBA" id="ARBA00024893"/>
    </source>
</evidence>
<dbReference type="SUPFAM" id="SSF48371">
    <property type="entry name" value="ARM repeat"/>
    <property type="match status" value="1"/>
</dbReference>
<keyword evidence="4" id="KW-0175">Coiled coil</keyword>
<reference evidence="7 8" key="1">
    <citation type="submission" date="2018-06" db="EMBL/GenBank/DDBJ databases">
        <title>Complete Genomes of Monosporascus.</title>
        <authorList>
            <person name="Robinson A.J."/>
            <person name="Natvig D.O."/>
        </authorList>
    </citation>
    <scope>NUCLEOTIDE SEQUENCE [LARGE SCALE GENOMIC DNA]</scope>
    <source>
        <strain evidence="7 8">CBS 609.92</strain>
    </source>
</reference>
<dbReference type="InterPro" id="IPR033712">
    <property type="entry name" value="Pumilio_RNA-bd"/>
</dbReference>
<feature type="compositionally biased region" description="Polar residues" evidence="5">
    <location>
        <begin position="474"/>
        <end position="484"/>
    </location>
</feature>
<dbReference type="InterPro" id="IPR001313">
    <property type="entry name" value="Pumilio_RNA-bd_rpt"/>
</dbReference>
<feature type="region of interest" description="Disordered" evidence="5">
    <location>
        <begin position="1"/>
        <end position="62"/>
    </location>
</feature>
<dbReference type="PROSITE" id="PS50303">
    <property type="entry name" value="PUM_HD"/>
    <property type="match status" value="1"/>
</dbReference>
<feature type="repeat" description="Pumilio" evidence="3">
    <location>
        <begin position="686"/>
        <end position="722"/>
    </location>
</feature>
<feature type="domain" description="PUM-HD" evidence="6">
    <location>
        <begin position="593"/>
        <end position="930"/>
    </location>
</feature>
<protein>
    <recommendedName>
        <fullName evidence="6">PUM-HD domain-containing protein</fullName>
    </recommendedName>
</protein>
<feature type="repeat" description="Pumilio" evidence="3">
    <location>
        <begin position="723"/>
        <end position="758"/>
    </location>
</feature>
<dbReference type="EMBL" id="QJNS01000099">
    <property type="protein sequence ID" value="RYO87562.1"/>
    <property type="molecule type" value="Genomic_DNA"/>
</dbReference>
<feature type="compositionally biased region" description="Low complexity" evidence="5">
    <location>
        <begin position="271"/>
        <end position="291"/>
    </location>
</feature>
<evidence type="ECO:0000313" key="8">
    <source>
        <dbReference type="Proteomes" id="UP000294003"/>
    </source>
</evidence>
<dbReference type="CDD" id="cd07920">
    <property type="entry name" value="Pumilio"/>
    <property type="match status" value="1"/>
</dbReference>
<feature type="compositionally biased region" description="Polar residues" evidence="5">
    <location>
        <begin position="933"/>
        <end position="949"/>
    </location>
</feature>
<comment type="caution">
    <text evidence="7">The sequence shown here is derived from an EMBL/GenBank/DDBJ whole genome shotgun (WGS) entry which is preliminary data.</text>
</comment>
<sequence length="1029" mass="113697">MDEYRFRAQQSPGTEAPMNSLVSPPRNGAGRLPQPTAQDPRTTLPRRFTTDSGRVPTLSSIITPRLPEPQDYAAATQYKVQLLEKKKLEYEKIREQRRRFEAEMQKLDQQQLRDEFDIAQMQEELGHRSGSNLTGHQSEPTTPPEYREAGSGFPTMFSRPNRYSTSSLVSPPGLFNRPARSGSQLASPSGLVQSLFSFDHLPSRSVPASRRNSDEDEKEQALRQDPTSHRSTNALNRYSMPVTRRRNLYDNIDQTNAAGFLFRDDDSTMEPNNSDNMNPNNPSSRNSNNSKRNSRPEDTFPQLYAQRGNPSVLSASSATADLASQLGNAESSSNHGWGSISHHRHQQSLTSLSQMAATETITAAQAGAPNETMAFGTRQNRHSVDLNQQFKEPISDTSIPSIMPFPASHVAATPPKLQTSFSANDIPTVKNVGVTAAPVSASANAHAQQHFHNHNASIGRIPPGAKRHSRELSGDNQPNVTQAPPFASIQSHLQGNAPPTFGTVATSQAASQAPVSASPAVTLPGSLGYPAYYGGPNYTPTSPNSNAYNNMPLLTMGMQQMNLNNGYSPQNYTGYSAALQTTAQTRDSQQRVIQQRRAQDNEAMSRFSNMSLESIGGTIYELCKDQHGCRYLQKQLENRNPDQVHMIWLETNEHVVELMTDPFGNYLCQKLLEFCNDEERTVLIRNAATDMVRIALNQHGTRALQKMIEFITTPTQVRIIIGALQNQVVDLIQDLNGNHVIQKCLNKLKAEDAQFIFSAVGNHCIDVGTHRHGCCVLQRCIDHASGDQKIWLIGKITENALRLVQDPFGNYVVQYIIDLNEPTFTEPLVQQFGGKICQLSRHKFSSNVIEKCLRCASAASKDMMAKELLAPGEMERLLRDSFGNYVVQTALEHSTCHTKHQVVEAIRPILPTIRNTPYGRRLQAKIQQHDSRSTNNSGQTTPADPTQGQIPMRGIAPNRGVSNQSMHPPGAYLNGLNGISAGRPQMPYPSSNTLTVSNPPNPPPQPPRMNNYQTYPGVNMHPGNGDGFF</sequence>
<feature type="repeat" description="Pumilio" evidence="3">
    <location>
        <begin position="614"/>
        <end position="649"/>
    </location>
</feature>
<feature type="repeat" description="Pumilio" evidence="3">
    <location>
        <begin position="759"/>
        <end position="794"/>
    </location>
</feature>
<evidence type="ECO:0000313" key="7">
    <source>
        <dbReference type="EMBL" id="RYO87562.1"/>
    </source>
</evidence>
<dbReference type="PANTHER" id="PTHR12537">
    <property type="entry name" value="RNA BINDING PROTEIN PUMILIO-RELATED"/>
    <property type="match status" value="1"/>
</dbReference>
<organism evidence="7 8">
    <name type="scientific">Monosporascus cannonballus</name>
    <dbReference type="NCBI Taxonomy" id="155416"/>
    <lineage>
        <taxon>Eukaryota</taxon>
        <taxon>Fungi</taxon>
        <taxon>Dikarya</taxon>
        <taxon>Ascomycota</taxon>
        <taxon>Pezizomycotina</taxon>
        <taxon>Sordariomycetes</taxon>
        <taxon>Xylariomycetidae</taxon>
        <taxon>Xylariales</taxon>
        <taxon>Xylariales incertae sedis</taxon>
        <taxon>Monosporascus</taxon>
    </lineage>
</organism>
<feature type="repeat" description="Pumilio" evidence="3">
    <location>
        <begin position="831"/>
        <end position="866"/>
    </location>
</feature>
<dbReference type="InterPro" id="IPR016024">
    <property type="entry name" value="ARM-type_fold"/>
</dbReference>
<gene>
    <name evidence="7" type="ORF">DL762_004208</name>
</gene>
<evidence type="ECO:0000256" key="3">
    <source>
        <dbReference type="PROSITE-ProRule" id="PRU00317"/>
    </source>
</evidence>
<dbReference type="PROSITE" id="PS50302">
    <property type="entry name" value="PUM"/>
    <property type="match status" value="8"/>
</dbReference>
<feature type="repeat" description="Pumilio" evidence="3">
    <location>
        <begin position="867"/>
        <end position="904"/>
    </location>
</feature>
<feature type="compositionally biased region" description="Polar residues" evidence="5">
    <location>
        <begin position="327"/>
        <end position="336"/>
    </location>
</feature>
<feature type="repeat" description="Pumilio" evidence="3">
    <location>
        <begin position="650"/>
        <end position="685"/>
    </location>
</feature>
<dbReference type="PANTHER" id="PTHR12537:SF13">
    <property type="entry name" value="PUMILIO HOMOLOGY DOMAIN FAMILY MEMBER 4"/>
    <property type="match status" value="1"/>
</dbReference>
<feature type="repeat" description="Pumilio" evidence="3">
    <location>
        <begin position="795"/>
        <end position="830"/>
    </location>
</feature>
<dbReference type="InterPro" id="IPR011989">
    <property type="entry name" value="ARM-like"/>
</dbReference>
<dbReference type="Proteomes" id="UP000294003">
    <property type="component" value="Unassembled WGS sequence"/>
</dbReference>
<evidence type="ECO:0000256" key="4">
    <source>
        <dbReference type="SAM" id="Coils"/>
    </source>
</evidence>
<dbReference type="Pfam" id="PF00806">
    <property type="entry name" value="PUF"/>
    <property type="match status" value="8"/>
</dbReference>
<dbReference type="InterPro" id="IPR033133">
    <property type="entry name" value="PUM-HD"/>
</dbReference>